<dbReference type="AlphaFoldDB" id="A0A0F9MYW7"/>
<accession>A0A0F9MYW7</accession>
<reference evidence="1" key="1">
    <citation type="journal article" date="2015" name="Nature">
        <title>Complex archaea that bridge the gap between prokaryotes and eukaryotes.</title>
        <authorList>
            <person name="Spang A."/>
            <person name="Saw J.H."/>
            <person name="Jorgensen S.L."/>
            <person name="Zaremba-Niedzwiedzka K."/>
            <person name="Martijn J."/>
            <person name="Lind A.E."/>
            <person name="van Eijk R."/>
            <person name="Schleper C."/>
            <person name="Guy L."/>
            <person name="Ettema T.J."/>
        </authorList>
    </citation>
    <scope>NUCLEOTIDE SEQUENCE</scope>
</reference>
<proteinExistence type="predicted"/>
<gene>
    <name evidence="1" type="ORF">LCGC14_1095420</name>
</gene>
<organism evidence="1">
    <name type="scientific">marine sediment metagenome</name>
    <dbReference type="NCBI Taxonomy" id="412755"/>
    <lineage>
        <taxon>unclassified sequences</taxon>
        <taxon>metagenomes</taxon>
        <taxon>ecological metagenomes</taxon>
    </lineage>
</organism>
<evidence type="ECO:0000313" key="1">
    <source>
        <dbReference type="EMBL" id="KKN04642.1"/>
    </source>
</evidence>
<sequence>TYRGEILKEKLSLIKNKGRESLLDKNKELKERNAMKRVYFKEALSNIELQKYNESFKIYKKSIFRLNKLQKYNLAGVSLAMACFLLIKENRFDEIKKLVAQTKKTLSSLGTLFSETFPVTLIEYIIELKKFQDEPRIKEALTYFENLPLFEEELIFLSEYLGKDYQKEKKSKETTKTITNIEEIRNKIINIASSLQKEKKDVAKRKLMKKEYWRHIFDDISERKMIDASIAYLKTVPILIEKNFLKPAAVSLIIGSVILFEEKNIQIATETFEKHLKDNESKLQSLPEIKIMNFLFQAIKNNERKLIDLIINLLLEKLILFEPEIKILKTVLEEEIAEEVDNKEELSRKKIGDLSKLQVEIDQHFGKIQSKIGDIRRDREDFLKKRKAMRRRYYSDIIDLLKSKNFKEVAIKYSDLAKTIVKRKDLETSSFLMLLHGLALLKTGESIKLIKDNINEFLDSLGLNKKLVKDTFYIMVILFLVDVKLNNLDKFISKIKEILEILPLFEEEKELIELEEL</sequence>
<name>A0A0F9MYW7_9ZZZZ</name>
<comment type="caution">
    <text evidence="1">The sequence shown here is derived from an EMBL/GenBank/DDBJ whole genome shotgun (WGS) entry which is preliminary data.</text>
</comment>
<protein>
    <submittedName>
        <fullName evidence="1">Uncharacterized protein</fullName>
    </submittedName>
</protein>
<feature type="non-terminal residue" evidence="1">
    <location>
        <position position="1"/>
    </location>
</feature>
<dbReference type="EMBL" id="LAZR01004894">
    <property type="protein sequence ID" value="KKN04642.1"/>
    <property type="molecule type" value="Genomic_DNA"/>
</dbReference>